<feature type="compositionally biased region" description="Low complexity" evidence="1">
    <location>
        <begin position="155"/>
        <end position="194"/>
    </location>
</feature>
<feature type="transmembrane region" description="Helical" evidence="2">
    <location>
        <begin position="43"/>
        <end position="61"/>
    </location>
</feature>
<evidence type="ECO:0000313" key="3">
    <source>
        <dbReference type="EMBL" id="MEN2744847.1"/>
    </source>
</evidence>
<dbReference type="Proteomes" id="UP001422074">
    <property type="component" value="Unassembled WGS sequence"/>
</dbReference>
<reference evidence="3 4" key="1">
    <citation type="submission" date="2024-05" db="EMBL/GenBank/DDBJ databases">
        <title>Sinomonas sp. nov., isolated from a waste landfill.</title>
        <authorList>
            <person name="Zhao Y."/>
        </authorList>
    </citation>
    <scope>NUCLEOTIDE SEQUENCE [LARGE SCALE GENOMIC DNA]</scope>
    <source>
        <strain evidence="3 4">CCTCC AB2014300</strain>
    </source>
</reference>
<name>A0ABU9X060_9MICC</name>
<feature type="transmembrane region" description="Helical" evidence="2">
    <location>
        <begin position="68"/>
        <end position="92"/>
    </location>
</feature>
<feature type="transmembrane region" description="Helical" evidence="2">
    <location>
        <begin position="20"/>
        <end position="37"/>
    </location>
</feature>
<evidence type="ECO:0000256" key="2">
    <source>
        <dbReference type="SAM" id="Phobius"/>
    </source>
</evidence>
<dbReference type="EMBL" id="JBDFRB010000007">
    <property type="protein sequence ID" value="MEN2744847.1"/>
    <property type="molecule type" value="Genomic_DNA"/>
</dbReference>
<protein>
    <submittedName>
        <fullName evidence="3">Uncharacterized protein</fullName>
    </submittedName>
</protein>
<keyword evidence="2" id="KW-0472">Membrane</keyword>
<dbReference type="RefSeq" id="WP_345885159.1">
    <property type="nucleotide sequence ID" value="NZ_JBDFRB010000007.1"/>
</dbReference>
<proteinExistence type="predicted"/>
<organism evidence="3 4">
    <name type="scientific">Sinomonas halotolerans</name>
    <dbReference type="NCBI Taxonomy" id="1644133"/>
    <lineage>
        <taxon>Bacteria</taxon>
        <taxon>Bacillati</taxon>
        <taxon>Actinomycetota</taxon>
        <taxon>Actinomycetes</taxon>
        <taxon>Micrococcales</taxon>
        <taxon>Micrococcaceae</taxon>
        <taxon>Sinomonas</taxon>
    </lineage>
</organism>
<comment type="caution">
    <text evidence="3">The sequence shown here is derived from an EMBL/GenBank/DDBJ whole genome shotgun (WGS) entry which is preliminary data.</text>
</comment>
<gene>
    <name evidence="3" type="ORF">ABCQ75_09880</name>
</gene>
<sequence>MAAPPRPRFRPLRPSARASLWSAGATAILGFVTFLTLDAGSATLTLVSAGVFVACSLYAVLAMRRYVAAGTAAAGTALALGAGLAFLRVLGIAWDQSPEAVATVSTRDADPYFLGSVLAVCLTLAVLFAGAVWPEQRALRSTPSRAPRAPRARAARAPGPKSAAAPRPRTGVAPRASRQGTAAAAPARTRANAPVSAASRGARRSG</sequence>
<keyword evidence="4" id="KW-1185">Reference proteome</keyword>
<feature type="region of interest" description="Disordered" evidence="1">
    <location>
        <begin position="139"/>
        <end position="206"/>
    </location>
</feature>
<evidence type="ECO:0000256" key="1">
    <source>
        <dbReference type="SAM" id="MobiDB-lite"/>
    </source>
</evidence>
<evidence type="ECO:0000313" key="4">
    <source>
        <dbReference type="Proteomes" id="UP001422074"/>
    </source>
</evidence>
<accession>A0ABU9X060</accession>
<feature type="transmembrane region" description="Helical" evidence="2">
    <location>
        <begin position="112"/>
        <end position="133"/>
    </location>
</feature>
<keyword evidence="2" id="KW-1133">Transmembrane helix</keyword>
<keyword evidence="2" id="KW-0812">Transmembrane</keyword>